<keyword evidence="2" id="KW-1185">Reference proteome</keyword>
<name>A0A2H5R9J6_RHIID</name>
<evidence type="ECO:0000313" key="1">
    <source>
        <dbReference type="EMBL" id="POG73210.1"/>
    </source>
</evidence>
<comment type="caution">
    <text evidence="1">The sequence shown here is derived from an EMBL/GenBank/DDBJ whole genome shotgun (WGS) entry which is preliminary data.</text>
</comment>
<dbReference type="VEuPathDB" id="FungiDB:RhiirFUN_005683"/>
<organism evidence="1 2">
    <name type="scientific">Rhizophagus irregularis (strain DAOM 181602 / DAOM 197198 / MUCL 43194)</name>
    <name type="common">Arbuscular mycorrhizal fungus</name>
    <name type="synonym">Glomus intraradices</name>
    <dbReference type="NCBI Taxonomy" id="747089"/>
    <lineage>
        <taxon>Eukaryota</taxon>
        <taxon>Fungi</taxon>
        <taxon>Fungi incertae sedis</taxon>
        <taxon>Mucoromycota</taxon>
        <taxon>Glomeromycotina</taxon>
        <taxon>Glomeromycetes</taxon>
        <taxon>Glomerales</taxon>
        <taxon>Glomeraceae</taxon>
        <taxon>Rhizophagus</taxon>
    </lineage>
</organism>
<reference evidence="1 2" key="2">
    <citation type="journal article" date="2018" name="New Phytol.">
        <title>High intraspecific genome diversity in the model arbuscular mycorrhizal symbiont Rhizophagus irregularis.</title>
        <authorList>
            <person name="Chen E.C.H."/>
            <person name="Morin E."/>
            <person name="Beaudet D."/>
            <person name="Noel J."/>
            <person name="Yildirir G."/>
            <person name="Ndikumana S."/>
            <person name="Charron P."/>
            <person name="St-Onge C."/>
            <person name="Giorgi J."/>
            <person name="Kruger M."/>
            <person name="Marton T."/>
            <person name="Ropars J."/>
            <person name="Grigoriev I.V."/>
            <person name="Hainaut M."/>
            <person name="Henrissat B."/>
            <person name="Roux C."/>
            <person name="Martin F."/>
            <person name="Corradi N."/>
        </authorList>
    </citation>
    <scope>NUCLEOTIDE SEQUENCE [LARGE SCALE GENOMIC DNA]</scope>
    <source>
        <strain evidence="1 2">DAOM 197198</strain>
    </source>
</reference>
<proteinExistence type="predicted"/>
<sequence>MDSSPDSTTPPPVSQAILRLYKPITKFFNISMRISKLSPYLSCDTRGSGTLYNTRKGRYYLLRLSEKADLPLTEIDKYLIYTNDIELSKNHRHTFRSTSNKPNLNYILGIYLTFVFSLNRQFHKDAVNKYFNRLRHLLKEKLLALRYRLESTDNNDRKTKTFIRFSCGPHVIYLGFYFPCGTLYFAPGENVGSLCIHPPAFVQSNNRWRCGAHPKQIRQVSHTTTRHPVEPRFYAEQFNRTVNRHHKNKKNHKEIHSNRLGLSYVVQFKRFRSVDLNLPSIDNKTVQPYYKQYRTLRFDAVRSPQQQARWNRLITSTLRRNHSNQTILPRLLPNSPGQMVFKTIHHLPDRYIGRAPTQLSDAFKNSPNGLRHYNQIRACQRIKNWIRRTKKRNRLKKQLPPLPAGFVGDQRTYYYDTYNINLFDYNIRRHYNVSSIPQYNYGYSKAVELYRQHHAKFVMMNCIQSPPNVSYHIKKKDQQIFNDSNLYFRRTPPPDNDSYTTMSDITYFSASEGPSVVEFPPTPSHD</sequence>
<evidence type="ECO:0000313" key="2">
    <source>
        <dbReference type="Proteomes" id="UP000018888"/>
    </source>
</evidence>
<dbReference type="EMBL" id="AUPC02000086">
    <property type="protein sequence ID" value="POG73210.1"/>
    <property type="molecule type" value="Genomic_DNA"/>
</dbReference>
<reference evidence="1 2" key="1">
    <citation type="journal article" date="2013" name="Proc. Natl. Acad. Sci. U.S.A.">
        <title>Genome of an arbuscular mycorrhizal fungus provides insight into the oldest plant symbiosis.</title>
        <authorList>
            <person name="Tisserant E."/>
            <person name="Malbreil M."/>
            <person name="Kuo A."/>
            <person name="Kohler A."/>
            <person name="Symeonidi A."/>
            <person name="Balestrini R."/>
            <person name="Charron P."/>
            <person name="Duensing N."/>
            <person name="Frei Dit Frey N."/>
            <person name="Gianinazzi-Pearson V."/>
            <person name="Gilbert L.B."/>
            <person name="Handa Y."/>
            <person name="Herr J.R."/>
            <person name="Hijri M."/>
            <person name="Koul R."/>
            <person name="Kawaguchi M."/>
            <person name="Krajinski F."/>
            <person name="Lammers P.J."/>
            <person name="Masclaux F.G."/>
            <person name="Murat C."/>
            <person name="Morin E."/>
            <person name="Ndikumana S."/>
            <person name="Pagni M."/>
            <person name="Petitpierre D."/>
            <person name="Requena N."/>
            <person name="Rosikiewicz P."/>
            <person name="Riley R."/>
            <person name="Saito K."/>
            <person name="San Clemente H."/>
            <person name="Shapiro H."/>
            <person name="van Tuinen D."/>
            <person name="Becard G."/>
            <person name="Bonfante P."/>
            <person name="Paszkowski U."/>
            <person name="Shachar-Hill Y.Y."/>
            <person name="Tuskan G.A."/>
            <person name="Young P.W."/>
            <person name="Sanders I.R."/>
            <person name="Henrissat B."/>
            <person name="Rensing S.A."/>
            <person name="Grigoriev I.V."/>
            <person name="Corradi N."/>
            <person name="Roux C."/>
            <person name="Martin F."/>
        </authorList>
    </citation>
    <scope>NUCLEOTIDE SEQUENCE [LARGE SCALE GENOMIC DNA]</scope>
    <source>
        <strain evidence="1 2">DAOM 197198</strain>
    </source>
</reference>
<protein>
    <submittedName>
        <fullName evidence="1">Uncharacterized protein</fullName>
    </submittedName>
</protein>
<dbReference type="AlphaFoldDB" id="A0A2H5R9J6"/>
<gene>
    <name evidence="1" type="ORF">GLOIN_2v1772827</name>
</gene>
<dbReference type="Proteomes" id="UP000018888">
    <property type="component" value="Unassembled WGS sequence"/>
</dbReference>
<accession>A0A2H5R9J6</accession>